<organism evidence="1 2">
    <name type="scientific">Clavelina lepadiformis</name>
    <name type="common">Light-bulb sea squirt</name>
    <name type="synonym">Ascidia lepadiformis</name>
    <dbReference type="NCBI Taxonomy" id="159417"/>
    <lineage>
        <taxon>Eukaryota</taxon>
        <taxon>Metazoa</taxon>
        <taxon>Chordata</taxon>
        <taxon>Tunicata</taxon>
        <taxon>Ascidiacea</taxon>
        <taxon>Aplousobranchia</taxon>
        <taxon>Clavelinidae</taxon>
        <taxon>Clavelina</taxon>
    </lineage>
</organism>
<comment type="caution">
    <text evidence="1">The sequence shown here is derived from an EMBL/GenBank/DDBJ whole genome shotgun (WGS) entry which is preliminary data.</text>
</comment>
<dbReference type="Proteomes" id="UP001642483">
    <property type="component" value="Unassembled WGS sequence"/>
</dbReference>
<proteinExistence type="predicted"/>
<protein>
    <submittedName>
        <fullName evidence="1">Uncharacterized protein</fullName>
    </submittedName>
</protein>
<gene>
    <name evidence="1" type="ORF">CVLEPA_LOCUS19472</name>
</gene>
<reference evidence="1 2" key="1">
    <citation type="submission" date="2024-02" db="EMBL/GenBank/DDBJ databases">
        <authorList>
            <person name="Daric V."/>
            <person name="Darras S."/>
        </authorList>
    </citation>
    <scope>NUCLEOTIDE SEQUENCE [LARGE SCALE GENOMIC DNA]</scope>
</reference>
<accession>A0ABP0G725</accession>
<evidence type="ECO:0000313" key="2">
    <source>
        <dbReference type="Proteomes" id="UP001642483"/>
    </source>
</evidence>
<name>A0ABP0G725_CLALP</name>
<keyword evidence="2" id="KW-1185">Reference proteome</keyword>
<evidence type="ECO:0000313" key="1">
    <source>
        <dbReference type="EMBL" id="CAK8687400.1"/>
    </source>
</evidence>
<dbReference type="EMBL" id="CAWYQH010000104">
    <property type="protein sequence ID" value="CAK8687400.1"/>
    <property type="molecule type" value="Genomic_DNA"/>
</dbReference>
<sequence>MGITWTTIRSISSGWERPLPQIFSSRGKMREWHLLSLRVGEILLETNQDQKCWTSFSEYEVAVKKIAMEMRFKQVLTIISSPWSRLSRTTSLHAMMPTSHCALKNI</sequence>